<evidence type="ECO:0000256" key="3">
    <source>
        <dbReference type="ARBA" id="ARBA00022490"/>
    </source>
</evidence>
<evidence type="ECO:0000256" key="4">
    <source>
        <dbReference type="ARBA" id="ARBA00022597"/>
    </source>
</evidence>
<dbReference type="GO" id="GO:0009401">
    <property type="term" value="P:phosphoenolpyruvate-dependent sugar phosphotransferase system"/>
    <property type="evidence" value="ECO:0007669"/>
    <property type="project" value="UniProtKB-KW"/>
</dbReference>
<dbReference type="SUPFAM" id="SSF53062">
    <property type="entry name" value="PTS system fructose IIA component-like"/>
    <property type="match status" value="1"/>
</dbReference>
<evidence type="ECO:0000256" key="7">
    <source>
        <dbReference type="ARBA" id="ARBA00022777"/>
    </source>
</evidence>
<dbReference type="GO" id="GO:0005737">
    <property type="term" value="C:cytoplasm"/>
    <property type="evidence" value="ECO:0007669"/>
    <property type="project" value="UniProtKB-SubCell"/>
</dbReference>
<accession>A0A1I0K1F0</accession>
<dbReference type="AlphaFoldDB" id="A0A1I0K1F0"/>
<protein>
    <submittedName>
        <fullName evidence="9">PTS system, N-acetylgalactosamine-specific IIA component</fullName>
    </submittedName>
</protein>
<evidence type="ECO:0000313" key="9">
    <source>
        <dbReference type="EMBL" id="SEU16519.1"/>
    </source>
</evidence>
<dbReference type="STRING" id="460384.SAMN05216313_14010"/>
<dbReference type="RefSeq" id="WP_092370527.1">
    <property type="nucleotide sequence ID" value="NZ_CABJCG010000005.1"/>
</dbReference>
<organism evidence="9 10">
    <name type="scientific">Enterocloster lavalensis</name>
    <dbReference type="NCBI Taxonomy" id="460384"/>
    <lineage>
        <taxon>Bacteria</taxon>
        <taxon>Bacillati</taxon>
        <taxon>Bacillota</taxon>
        <taxon>Clostridia</taxon>
        <taxon>Lachnospirales</taxon>
        <taxon>Lachnospiraceae</taxon>
        <taxon>Enterocloster</taxon>
    </lineage>
</organism>
<proteinExistence type="predicted"/>
<dbReference type="GO" id="GO:0016020">
    <property type="term" value="C:membrane"/>
    <property type="evidence" value="ECO:0007669"/>
    <property type="project" value="InterPro"/>
</dbReference>
<evidence type="ECO:0000256" key="1">
    <source>
        <dbReference type="ARBA" id="ARBA00004496"/>
    </source>
</evidence>
<dbReference type="InterPro" id="IPR051471">
    <property type="entry name" value="Bacterial_PTS_sugar_comp"/>
</dbReference>
<keyword evidence="10" id="KW-1185">Reference proteome</keyword>
<dbReference type="CDD" id="cd00006">
    <property type="entry name" value="PTS_IIA_man"/>
    <property type="match status" value="1"/>
</dbReference>
<evidence type="ECO:0000256" key="2">
    <source>
        <dbReference type="ARBA" id="ARBA00022448"/>
    </source>
</evidence>
<dbReference type="PANTHER" id="PTHR33799:SF1">
    <property type="entry name" value="PTS SYSTEM MANNOSE-SPECIFIC EIIAB COMPONENT-RELATED"/>
    <property type="match status" value="1"/>
</dbReference>
<dbReference type="GeneID" id="93281077"/>
<dbReference type="InterPro" id="IPR036662">
    <property type="entry name" value="PTS_EIIA_man-typ_sf"/>
</dbReference>
<keyword evidence="7" id="KW-0418">Kinase</keyword>
<dbReference type="Gene3D" id="3.40.50.510">
    <property type="entry name" value="Phosphotransferase system, mannose-type IIA component"/>
    <property type="match status" value="1"/>
</dbReference>
<sequence>MIGILVTGHGRFATGITSALELVLGKQEWFEAVDFPDGDTKTELERNMDEALKRLEGTEHILAFCDILSGSPFNTLIDRAMRRGGITVYYGTNVAMLLDTTLNRNFGKSLEELNADIVEKGRSQVGRFEAGGVEEDDDSF</sequence>
<evidence type="ECO:0000313" key="10">
    <source>
        <dbReference type="Proteomes" id="UP000198508"/>
    </source>
</evidence>
<name>A0A1I0K1F0_9FIRM</name>
<dbReference type="Proteomes" id="UP000198508">
    <property type="component" value="Unassembled WGS sequence"/>
</dbReference>
<keyword evidence="6" id="KW-0598">Phosphotransferase system</keyword>
<dbReference type="PANTHER" id="PTHR33799">
    <property type="entry name" value="PTS PERMEASE-RELATED-RELATED"/>
    <property type="match status" value="1"/>
</dbReference>
<evidence type="ECO:0000259" key="8">
    <source>
        <dbReference type="PROSITE" id="PS51096"/>
    </source>
</evidence>
<evidence type="ECO:0000256" key="5">
    <source>
        <dbReference type="ARBA" id="ARBA00022679"/>
    </source>
</evidence>
<dbReference type="InterPro" id="IPR004701">
    <property type="entry name" value="PTS_EIIA_man-typ"/>
</dbReference>
<dbReference type="GO" id="GO:0016301">
    <property type="term" value="F:kinase activity"/>
    <property type="evidence" value="ECO:0007669"/>
    <property type="project" value="UniProtKB-KW"/>
</dbReference>
<gene>
    <name evidence="9" type="ORF">SAMN05216313_14010</name>
</gene>
<keyword evidence="3" id="KW-0963">Cytoplasm</keyword>
<feature type="domain" description="PTS EIIA type-4" evidence="8">
    <location>
        <begin position="1"/>
        <end position="125"/>
    </location>
</feature>
<dbReference type="PROSITE" id="PS51096">
    <property type="entry name" value="PTS_EIIA_TYPE_4"/>
    <property type="match status" value="1"/>
</dbReference>
<dbReference type="Pfam" id="PF03610">
    <property type="entry name" value="EIIA-man"/>
    <property type="match status" value="1"/>
</dbReference>
<dbReference type="EMBL" id="FOIM01000040">
    <property type="protein sequence ID" value="SEU16519.1"/>
    <property type="molecule type" value="Genomic_DNA"/>
</dbReference>
<keyword evidence="2" id="KW-0813">Transport</keyword>
<keyword evidence="4" id="KW-0762">Sugar transport</keyword>
<dbReference type="InterPro" id="IPR033887">
    <property type="entry name" value="PTS_IIA_man"/>
</dbReference>
<keyword evidence="5" id="KW-0808">Transferase</keyword>
<reference evidence="10" key="1">
    <citation type="submission" date="2016-10" db="EMBL/GenBank/DDBJ databases">
        <authorList>
            <person name="Varghese N."/>
            <person name="Submissions S."/>
        </authorList>
    </citation>
    <scope>NUCLEOTIDE SEQUENCE [LARGE SCALE GENOMIC DNA]</scope>
    <source>
        <strain evidence="10">NLAE-zl-G277</strain>
    </source>
</reference>
<comment type="subcellular location">
    <subcellularLocation>
        <location evidence="1">Cytoplasm</location>
    </subcellularLocation>
</comment>
<evidence type="ECO:0000256" key="6">
    <source>
        <dbReference type="ARBA" id="ARBA00022683"/>
    </source>
</evidence>